<proteinExistence type="predicted"/>
<name>S2JZI5_MUCC1</name>
<organism evidence="1 2">
    <name type="scientific">Mucor circinelloides f. circinelloides (strain 1006PhL)</name>
    <name type="common">Mucormycosis agent</name>
    <name type="synonym">Calyptromyces circinelloides</name>
    <dbReference type="NCBI Taxonomy" id="1220926"/>
    <lineage>
        <taxon>Eukaryota</taxon>
        <taxon>Fungi</taxon>
        <taxon>Fungi incertae sedis</taxon>
        <taxon>Mucoromycota</taxon>
        <taxon>Mucoromycotina</taxon>
        <taxon>Mucoromycetes</taxon>
        <taxon>Mucorales</taxon>
        <taxon>Mucorineae</taxon>
        <taxon>Mucoraceae</taxon>
        <taxon>Mucor</taxon>
    </lineage>
</organism>
<sequence length="61" mass="7351">MIWQGVIFESLWPTTTIQDNIQEALRSLDFSNNNVWYCQLKRIKPYQMLIITLSHLWLAHM</sequence>
<dbReference type="AlphaFoldDB" id="S2JZI5"/>
<accession>S2JZI5</accession>
<dbReference type="OrthoDB" id="2261371at2759"/>
<keyword evidence="2" id="KW-1185">Reference proteome</keyword>
<feature type="non-terminal residue" evidence="1">
    <location>
        <position position="61"/>
    </location>
</feature>
<reference evidence="2" key="1">
    <citation type="submission" date="2013-05" db="EMBL/GenBank/DDBJ databases">
        <title>The Genome sequence of Mucor circinelloides f. circinelloides 1006PhL.</title>
        <authorList>
            <consortium name="The Broad Institute Genomics Platform"/>
            <person name="Cuomo C."/>
            <person name="Earl A."/>
            <person name="Findley K."/>
            <person name="Lee S.C."/>
            <person name="Walker B."/>
            <person name="Young S."/>
            <person name="Zeng Q."/>
            <person name="Gargeya S."/>
            <person name="Fitzgerald M."/>
            <person name="Haas B."/>
            <person name="Abouelleil A."/>
            <person name="Allen A.W."/>
            <person name="Alvarado L."/>
            <person name="Arachchi H.M."/>
            <person name="Berlin A.M."/>
            <person name="Chapman S.B."/>
            <person name="Gainer-Dewar J."/>
            <person name="Goldberg J."/>
            <person name="Griggs A."/>
            <person name="Gujja S."/>
            <person name="Hansen M."/>
            <person name="Howarth C."/>
            <person name="Imamovic A."/>
            <person name="Ireland A."/>
            <person name="Larimer J."/>
            <person name="McCowan C."/>
            <person name="Murphy C."/>
            <person name="Pearson M."/>
            <person name="Poon T.W."/>
            <person name="Priest M."/>
            <person name="Roberts A."/>
            <person name="Saif S."/>
            <person name="Shea T."/>
            <person name="Sisk P."/>
            <person name="Sykes S."/>
            <person name="Wortman J."/>
            <person name="Nusbaum C."/>
            <person name="Birren B."/>
        </authorList>
    </citation>
    <scope>NUCLEOTIDE SEQUENCE [LARGE SCALE GENOMIC DNA]</scope>
    <source>
        <strain evidence="2">1006PhL</strain>
    </source>
</reference>
<evidence type="ECO:0000313" key="2">
    <source>
        <dbReference type="Proteomes" id="UP000014254"/>
    </source>
</evidence>
<dbReference type="Proteomes" id="UP000014254">
    <property type="component" value="Unassembled WGS sequence"/>
</dbReference>
<protein>
    <submittedName>
        <fullName evidence="1">Uncharacterized protein</fullName>
    </submittedName>
</protein>
<dbReference type="VEuPathDB" id="FungiDB:HMPREF1544_04961"/>
<dbReference type="InParanoid" id="S2JZI5"/>
<dbReference type="STRING" id="1220926.S2JZI5"/>
<gene>
    <name evidence="1" type="ORF">HMPREF1544_04961</name>
</gene>
<evidence type="ECO:0000313" key="1">
    <source>
        <dbReference type="EMBL" id="EPB88253.1"/>
    </source>
</evidence>
<dbReference type="EMBL" id="KE123954">
    <property type="protein sequence ID" value="EPB88253.1"/>
    <property type="molecule type" value="Genomic_DNA"/>
</dbReference>